<evidence type="ECO:0000256" key="7">
    <source>
        <dbReference type="ARBA" id="ARBA00023209"/>
    </source>
</evidence>
<sequence>FGDKAKITPLVEKRRELKSICSIINVKDWIKDDEKASKVIKRSKTTSMGKAIECVASGNADAIVSGGNSGALMALSIFGLKRISGINRPAMAAVMPTKLGEVVALDLGANIECSPQNLLEFSLLGVVFSQKVLGKLQPRLGLLNVGEEENKGKQIIH</sequence>
<name>A0A382T3V7_9ZZZZ</name>
<dbReference type="AlphaFoldDB" id="A0A382T3V7"/>
<dbReference type="EMBL" id="UINC01133513">
    <property type="protein sequence ID" value="SVD16492.1"/>
    <property type="molecule type" value="Genomic_DNA"/>
</dbReference>
<keyword evidence="4" id="KW-0444">Lipid biosynthesis</keyword>
<keyword evidence="3" id="KW-0963">Cytoplasm</keyword>
<reference evidence="11" key="1">
    <citation type="submission" date="2018-05" db="EMBL/GenBank/DDBJ databases">
        <authorList>
            <person name="Lanie J.A."/>
            <person name="Ng W.-L."/>
            <person name="Kazmierczak K.M."/>
            <person name="Andrzejewski T.M."/>
            <person name="Davidsen T.M."/>
            <person name="Wayne K.J."/>
            <person name="Tettelin H."/>
            <person name="Glass J.I."/>
            <person name="Rusch D."/>
            <person name="Podicherti R."/>
            <person name="Tsui H.-C.T."/>
            <person name="Winkler M.E."/>
        </authorList>
    </citation>
    <scope>NUCLEOTIDE SEQUENCE</scope>
</reference>
<comment type="catalytic activity">
    <reaction evidence="1">
        <text>a fatty acyl-[ACP] + phosphate = an acyl phosphate + holo-[ACP]</text>
        <dbReference type="Rhea" id="RHEA:42292"/>
        <dbReference type="Rhea" id="RHEA-COMP:9685"/>
        <dbReference type="Rhea" id="RHEA-COMP:14125"/>
        <dbReference type="ChEBI" id="CHEBI:43474"/>
        <dbReference type="ChEBI" id="CHEBI:59918"/>
        <dbReference type="ChEBI" id="CHEBI:64479"/>
        <dbReference type="ChEBI" id="CHEBI:138651"/>
        <dbReference type="EC" id="2.3.1.274"/>
    </reaction>
</comment>
<protein>
    <recommendedName>
        <fullName evidence="9">phosphate acyltransferase</fullName>
        <ecNumber evidence="9">2.3.1.274</ecNumber>
    </recommendedName>
</protein>
<keyword evidence="5" id="KW-0808">Transferase</keyword>
<keyword evidence="8" id="KW-1208">Phospholipid metabolism</keyword>
<comment type="subunit">
    <text evidence="10">Homodimer. Probably interacts with PlsY.</text>
</comment>
<evidence type="ECO:0000313" key="11">
    <source>
        <dbReference type="EMBL" id="SVD16492.1"/>
    </source>
</evidence>
<dbReference type="GO" id="GO:0043811">
    <property type="term" value="F:phosphate:acyl-[acyl carrier protein] acyltransferase activity"/>
    <property type="evidence" value="ECO:0007669"/>
    <property type="project" value="UniProtKB-EC"/>
</dbReference>
<proteinExistence type="inferred from homology"/>
<evidence type="ECO:0000256" key="2">
    <source>
        <dbReference type="ARBA" id="ARBA00004496"/>
    </source>
</evidence>
<evidence type="ECO:0000256" key="10">
    <source>
        <dbReference type="ARBA" id="ARBA00046608"/>
    </source>
</evidence>
<dbReference type="Gene3D" id="3.40.718.10">
    <property type="entry name" value="Isopropylmalate Dehydrogenase"/>
    <property type="match status" value="1"/>
</dbReference>
<dbReference type="InterPro" id="IPR012281">
    <property type="entry name" value="Phospholipid_synth_PlsX-like"/>
</dbReference>
<evidence type="ECO:0000256" key="4">
    <source>
        <dbReference type="ARBA" id="ARBA00022516"/>
    </source>
</evidence>
<comment type="subcellular location">
    <subcellularLocation>
        <location evidence="2">Cytoplasm</location>
    </subcellularLocation>
</comment>
<dbReference type="InterPro" id="IPR003664">
    <property type="entry name" value="FA_synthesis"/>
</dbReference>
<evidence type="ECO:0000256" key="1">
    <source>
        <dbReference type="ARBA" id="ARBA00001232"/>
    </source>
</evidence>
<keyword evidence="6" id="KW-0443">Lipid metabolism</keyword>
<accession>A0A382T3V7</accession>
<gene>
    <name evidence="11" type="ORF">METZ01_LOCUS369346</name>
</gene>
<dbReference type="GO" id="GO:0006633">
    <property type="term" value="P:fatty acid biosynthetic process"/>
    <property type="evidence" value="ECO:0007669"/>
    <property type="project" value="InterPro"/>
</dbReference>
<evidence type="ECO:0000256" key="6">
    <source>
        <dbReference type="ARBA" id="ARBA00023098"/>
    </source>
</evidence>
<dbReference type="Pfam" id="PF02504">
    <property type="entry name" value="FA_synthesis"/>
    <property type="match status" value="1"/>
</dbReference>
<feature type="non-terminal residue" evidence="11">
    <location>
        <position position="1"/>
    </location>
</feature>
<dbReference type="PANTHER" id="PTHR30100:SF1">
    <property type="entry name" value="PHOSPHATE ACYLTRANSFERASE"/>
    <property type="match status" value="1"/>
</dbReference>
<evidence type="ECO:0000256" key="9">
    <source>
        <dbReference type="ARBA" id="ARBA00024069"/>
    </source>
</evidence>
<keyword evidence="7" id="KW-0594">Phospholipid biosynthesis</keyword>
<evidence type="ECO:0000256" key="8">
    <source>
        <dbReference type="ARBA" id="ARBA00023264"/>
    </source>
</evidence>
<dbReference type="GO" id="GO:0008654">
    <property type="term" value="P:phospholipid biosynthetic process"/>
    <property type="evidence" value="ECO:0007669"/>
    <property type="project" value="UniProtKB-KW"/>
</dbReference>
<dbReference type="PANTHER" id="PTHR30100">
    <property type="entry name" value="FATTY ACID/PHOSPHOLIPID SYNTHESIS PROTEIN PLSX"/>
    <property type="match status" value="1"/>
</dbReference>
<evidence type="ECO:0000256" key="5">
    <source>
        <dbReference type="ARBA" id="ARBA00022679"/>
    </source>
</evidence>
<dbReference type="GO" id="GO:0005737">
    <property type="term" value="C:cytoplasm"/>
    <property type="evidence" value="ECO:0007669"/>
    <property type="project" value="UniProtKB-SubCell"/>
</dbReference>
<dbReference type="EC" id="2.3.1.274" evidence="9"/>
<dbReference type="SUPFAM" id="SSF53659">
    <property type="entry name" value="Isocitrate/Isopropylmalate dehydrogenase-like"/>
    <property type="match status" value="1"/>
</dbReference>
<evidence type="ECO:0000256" key="3">
    <source>
        <dbReference type="ARBA" id="ARBA00022490"/>
    </source>
</evidence>
<dbReference type="HAMAP" id="MF_00019">
    <property type="entry name" value="PlsX"/>
    <property type="match status" value="1"/>
</dbReference>
<organism evidence="11">
    <name type="scientific">marine metagenome</name>
    <dbReference type="NCBI Taxonomy" id="408172"/>
    <lineage>
        <taxon>unclassified sequences</taxon>
        <taxon>metagenomes</taxon>
        <taxon>ecological metagenomes</taxon>
    </lineage>
</organism>